<dbReference type="Proteomes" id="UP000324222">
    <property type="component" value="Unassembled WGS sequence"/>
</dbReference>
<dbReference type="EMBL" id="VSRR010001635">
    <property type="protein sequence ID" value="MPC26691.1"/>
    <property type="molecule type" value="Genomic_DNA"/>
</dbReference>
<evidence type="ECO:0000313" key="2">
    <source>
        <dbReference type="Proteomes" id="UP000324222"/>
    </source>
</evidence>
<name>A0A5B7DYI8_PORTR</name>
<proteinExistence type="predicted"/>
<keyword evidence="2" id="KW-1185">Reference proteome</keyword>
<sequence>MMAISYRERLCGGNDDDKASVITLRKHVFLCPAMQVFPPRLAPPNPNSTLAYHFPTKHSLRSQNTLISPSTY</sequence>
<comment type="caution">
    <text evidence="1">The sequence shown here is derived from an EMBL/GenBank/DDBJ whole genome shotgun (WGS) entry which is preliminary data.</text>
</comment>
<accession>A0A5B7DYI8</accession>
<reference evidence="1 2" key="1">
    <citation type="submission" date="2019-05" db="EMBL/GenBank/DDBJ databases">
        <title>Another draft genome of Portunus trituberculatus and its Hox gene families provides insights of decapod evolution.</title>
        <authorList>
            <person name="Jeong J.-H."/>
            <person name="Song I."/>
            <person name="Kim S."/>
            <person name="Choi T."/>
            <person name="Kim D."/>
            <person name="Ryu S."/>
            <person name="Kim W."/>
        </authorList>
    </citation>
    <scope>NUCLEOTIDE SEQUENCE [LARGE SCALE GENOMIC DNA]</scope>
    <source>
        <tissue evidence="1">Muscle</tissue>
    </source>
</reference>
<organism evidence="1 2">
    <name type="scientific">Portunus trituberculatus</name>
    <name type="common">Swimming crab</name>
    <name type="synonym">Neptunus trituberculatus</name>
    <dbReference type="NCBI Taxonomy" id="210409"/>
    <lineage>
        <taxon>Eukaryota</taxon>
        <taxon>Metazoa</taxon>
        <taxon>Ecdysozoa</taxon>
        <taxon>Arthropoda</taxon>
        <taxon>Crustacea</taxon>
        <taxon>Multicrustacea</taxon>
        <taxon>Malacostraca</taxon>
        <taxon>Eumalacostraca</taxon>
        <taxon>Eucarida</taxon>
        <taxon>Decapoda</taxon>
        <taxon>Pleocyemata</taxon>
        <taxon>Brachyura</taxon>
        <taxon>Eubrachyura</taxon>
        <taxon>Portunoidea</taxon>
        <taxon>Portunidae</taxon>
        <taxon>Portuninae</taxon>
        <taxon>Portunus</taxon>
    </lineage>
</organism>
<gene>
    <name evidence="1" type="ORF">E2C01_019838</name>
</gene>
<protein>
    <submittedName>
        <fullName evidence="1">Uncharacterized protein</fullName>
    </submittedName>
</protein>
<evidence type="ECO:0000313" key="1">
    <source>
        <dbReference type="EMBL" id="MPC26691.1"/>
    </source>
</evidence>
<dbReference type="AlphaFoldDB" id="A0A5B7DYI8"/>